<dbReference type="Proteomes" id="UP000000872">
    <property type="component" value="Segment"/>
</dbReference>
<protein>
    <submittedName>
        <fullName evidence="2">AMVITR12</fullName>
    </submittedName>
</protein>
<keyword evidence="1" id="KW-1133">Transmembrane helix</keyword>
<dbReference type="RefSeq" id="NP_064781.1">
    <property type="nucleotide sequence ID" value="NC_002520.1"/>
</dbReference>
<evidence type="ECO:0000256" key="1">
    <source>
        <dbReference type="SAM" id="Phobius"/>
    </source>
</evidence>
<dbReference type="OrthoDB" id="37205at10239"/>
<accession>Q9DH73</accession>
<dbReference type="EMBL" id="AF250284">
    <property type="protein sequence ID" value="AAG02984.1"/>
    <property type="molecule type" value="Genomic_DNA"/>
</dbReference>
<keyword evidence="1" id="KW-0812">Transmembrane</keyword>
<reference evidence="2 3" key="1">
    <citation type="journal article" date="2000" name="Virology">
        <title>Complete genomic sequence of the Amsacta moorei entomopoxvirus: analysis and comparison with other poxviruses.</title>
        <authorList>
            <person name="Bawden A.L."/>
            <person name="Glassberg K.J."/>
            <person name="Diggans J."/>
            <person name="Shaw R."/>
            <person name="Farmerie W."/>
            <person name="Moyer R.W."/>
        </authorList>
    </citation>
    <scope>NUCLEOTIDE SEQUENCE [LARGE SCALE GENOMIC DNA]</scope>
</reference>
<proteinExistence type="predicted"/>
<dbReference type="KEGG" id="vg:1494875"/>
<keyword evidence="3" id="KW-1185">Reference proteome</keyword>
<gene>
    <name evidence="2" type="primary">AMVITR12</name>
</gene>
<dbReference type="RefSeq" id="NP_065050.1">
    <property type="nucleotide sequence ID" value="NC_002520.1"/>
</dbReference>
<organismHost>
    <name type="scientific">Amsacta</name>
    <dbReference type="NCBI Taxonomy" id="340055"/>
</organismHost>
<feature type="transmembrane region" description="Helical" evidence="1">
    <location>
        <begin position="152"/>
        <end position="174"/>
    </location>
</feature>
<dbReference type="KEGG" id="vg:1494868"/>
<keyword evidence="1" id="KW-0472">Membrane</keyword>
<organism evidence="2 3">
    <name type="scientific">Amsacta moorei entomopoxvirus</name>
    <name type="common">AmEPV</name>
    <dbReference type="NCBI Taxonomy" id="28321"/>
    <lineage>
        <taxon>Viruses</taxon>
        <taxon>Varidnaviria</taxon>
        <taxon>Bamfordvirae</taxon>
        <taxon>Nucleocytoviricota</taxon>
        <taxon>Pokkesviricetes</taxon>
        <taxon>Chitovirales</taxon>
        <taxon>Poxviridae</taxon>
        <taxon>Entomopoxvirinae</taxon>
        <taxon>Betaentomopoxvirus</taxon>
    </lineage>
</organism>
<evidence type="ECO:0000313" key="2">
    <source>
        <dbReference type="EMBL" id="AAG02991.1"/>
    </source>
</evidence>
<name>Q9DH73_AMEPV</name>
<evidence type="ECO:0000313" key="3">
    <source>
        <dbReference type="Proteomes" id="UP000000872"/>
    </source>
</evidence>
<sequence>MDKYIIINGFITIFSQIICNEYDYCLNKIKIQNHIVNNNNITIDGYDIHIDKIIYITNKYKKLYGNNNINTKYEINIIRRINIFYDSKNKNVSMSCYNKKCKYDDYICKINDNEYIFWDVLNFDTVINSSNIIYECDDNIRDFNKVGLMSKYLIPSIIILIILILIILLLRFIYIKKIFHIYESVR</sequence>
<dbReference type="EMBL" id="AF250284">
    <property type="protein sequence ID" value="AAG02991.1"/>
    <property type="molecule type" value="Genomic_DNA"/>
</dbReference>